<evidence type="ECO:0000313" key="8">
    <source>
        <dbReference type="Proteomes" id="UP000653305"/>
    </source>
</evidence>
<dbReference type="PIRSF" id="PIRSF000332">
    <property type="entry name" value="FMO"/>
    <property type="match status" value="1"/>
</dbReference>
<dbReference type="EMBL" id="BMAC01000532">
    <property type="protein sequence ID" value="GFP98548.1"/>
    <property type="molecule type" value="Genomic_DNA"/>
</dbReference>
<dbReference type="SUPFAM" id="SSF51905">
    <property type="entry name" value="FAD/NAD(P)-binding domain"/>
    <property type="match status" value="2"/>
</dbReference>
<evidence type="ECO:0000256" key="3">
    <source>
        <dbReference type="ARBA" id="ARBA00022827"/>
    </source>
</evidence>
<dbReference type="GO" id="GO:0004499">
    <property type="term" value="F:N,N-dimethylaniline monooxygenase activity"/>
    <property type="evidence" value="ECO:0007669"/>
    <property type="project" value="InterPro"/>
</dbReference>
<protein>
    <recommendedName>
        <fullName evidence="6">Flavin-containing monooxygenase</fullName>
        <ecNumber evidence="6">1.-.-.-</ecNumber>
    </recommendedName>
</protein>
<evidence type="ECO:0000256" key="6">
    <source>
        <dbReference type="RuleBase" id="RU361177"/>
    </source>
</evidence>
<keyword evidence="6 7" id="KW-0503">Monooxygenase</keyword>
<keyword evidence="3 6" id="KW-0274">FAD</keyword>
<keyword evidence="2 6" id="KW-0285">Flavoprotein</keyword>
<proteinExistence type="inferred from homology"/>
<dbReference type="InterPro" id="IPR000960">
    <property type="entry name" value="Flavin_mOase"/>
</dbReference>
<keyword evidence="8" id="KW-1185">Reference proteome</keyword>
<comment type="cofactor">
    <cofactor evidence="6">
        <name>FAD</name>
        <dbReference type="ChEBI" id="CHEBI:57692"/>
    </cofactor>
</comment>
<dbReference type="Pfam" id="PF00743">
    <property type="entry name" value="FMO-like"/>
    <property type="match status" value="1"/>
</dbReference>
<dbReference type="GO" id="GO:0050660">
    <property type="term" value="F:flavin adenine dinucleotide binding"/>
    <property type="evidence" value="ECO:0007669"/>
    <property type="project" value="InterPro"/>
</dbReference>
<dbReference type="OrthoDB" id="66881at2759"/>
<accession>A0A830CMJ2</accession>
<evidence type="ECO:0000256" key="1">
    <source>
        <dbReference type="ARBA" id="ARBA00009183"/>
    </source>
</evidence>
<dbReference type="InterPro" id="IPR050346">
    <property type="entry name" value="FMO-like"/>
</dbReference>
<evidence type="ECO:0000256" key="4">
    <source>
        <dbReference type="ARBA" id="ARBA00022857"/>
    </source>
</evidence>
<evidence type="ECO:0000256" key="2">
    <source>
        <dbReference type="ARBA" id="ARBA00022630"/>
    </source>
</evidence>
<comment type="caution">
    <text evidence="7">The sequence shown here is derived from an EMBL/GenBank/DDBJ whole genome shotgun (WGS) entry which is preliminary data.</text>
</comment>
<name>A0A830CMJ2_9LAMI</name>
<dbReference type="EC" id="1.-.-.-" evidence="6"/>
<dbReference type="PANTHER" id="PTHR23023">
    <property type="entry name" value="DIMETHYLANILINE MONOOXYGENASE"/>
    <property type="match status" value="1"/>
</dbReference>
<keyword evidence="5 6" id="KW-0560">Oxidoreductase</keyword>
<sequence>MVSSNKEKQVAIIGAGISGVLACKHAIEKGFNPMIFEARNDIGGVWSSTIDSTKLQTPKDYFQFSDFSWPGNVSQAFPDHNQVMEYIKSYAHRFGIFSRIKFNSKVISIDYFLSSDENKMFSWDLWGGSGEAFSNKGKWNVIVQNVVHPMELPKVYQVDFVILCIGKFSDLPNIPDFPISKGGNVFNGQIMHSMDYANLDKIEAAEYTRNKRVTVVGFQKSALDIAAEIAKNNGVKYPCTLLFRRVHWSGSENLVRFTFRNLNRFSELMVHKPGQGLILWFLAVSLSPLRWIFSILVECYLKWTYPLRKYEMVPDHSFLKQICSCMFMVLPQHFYDHVKEGSLILRKSLVLGFCENGLILDNVSSADHLEADVVIFATGYKSDEKISNIFTSVEFKKCISGSSAPFYRECIHPRIPQLAIMGYSESPATLFTFELRSKWIAHFLAGKFKLPPIKQMEANVGKWEENARRYSHDTYRRACVGVMLQIHCNDQLCKDMGINPRRKKWLLSEFFSSYCPSDYANI</sequence>
<evidence type="ECO:0000313" key="7">
    <source>
        <dbReference type="EMBL" id="GFP98548.1"/>
    </source>
</evidence>
<dbReference type="InterPro" id="IPR036188">
    <property type="entry name" value="FAD/NAD-bd_sf"/>
</dbReference>
<comment type="similarity">
    <text evidence="1 6">Belongs to the FMO family.</text>
</comment>
<dbReference type="PROSITE" id="PS51257">
    <property type="entry name" value="PROKAR_LIPOPROTEIN"/>
    <property type="match status" value="1"/>
</dbReference>
<dbReference type="InterPro" id="IPR020946">
    <property type="entry name" value="Flavin_mOase-like"/>
</dbReference>
<organism evidence="7 8">
    <name type="scientific">Phtheirospermum japonicum</name>
    <dbReference type="NCBI Taxonomy" id="374723"/>
    <lineage>
        <taxon>Eukaryota</taxon>
        <taxon>Viridiplantae</taxon>
        <taxon>Streptophyta</taxon>
        <taxon>Embryophyta</taxon>
        <taxon>Tracheophyta</taxon>
        <taxon>Spermatophyta</taxon>
        <taxon>Magnoliopsida</taxon>
        <taxon>eudicotyledons</taxon>
        <taxon>Gunneridae</taxon>
        <taxon>Pentapetalae</taxon>
        <taxon>asterids</taxon>
        <taxon>lamiids</taxon>
        <taxon>Lamiales</taxon>
        <taxon>Orobanchaceae</taxon>
        <taxon>Orobanchaceae incertae sedis</taxon>
        <taxon>Phtheirospermum</taxon>
    </lineage>
</organism>
<dbReference type="AlphaFoldDB" id="A0A830CMJ2"/>
<keyword evidence="4" id="KW-0521">NADP</keyword>
<reference evidence="7" key="1">
    <citation type="submission" date="2020-07" db="EMBL/GenBank/DDBJ databases">
        <title>Ethylene signaling mediates host invasion by parasitic plants.</title>
        <authorList>
            <person name="Yoshida S."/>
        </authorList>
    </citation>
    <scope>NUCLEOTIDE SEQUENCE</scope>
    <source>
        <strain evidence="7">Okayama</strain>
    </source>
</reference>
<dbReference type="GO" id="GO:0050661">
    <property type="term" value="F:NADP binding"/>
    <property type="evidence" value="ECO:0007669"/>
    <property type="project" value="InterPro"/>
</dbReference>
<dbReference type="Gene3D" id="3.50.50.60">
    <property type="entry name" value="FAD/NAD(P)-binding domain"/>
    <property type="match status" value="2"/>
</dbReference>
<dbReference type="FunFam" id="3.50.50.60:FF:000403">
    <property type="entry name" value="Flavin-containing monooxygenase"/>
    <property type="match status" value="1"/>
</dbReference>
<dbReference type="PRINTS" id="PR00370">
    <property type="entry name" value="FMOXYGENASE"/>
</dbReference>
<evidence type="ECO:0000256" key="5">
    <source>
        <dbReference type="ARBA" id="ARBA00023002"/>
    </source>
</evidence>
<dbReference type="Proteomes" id="UP000653305">
    <property type="component" value="Unassembled WGS sequence"/>
</dbReference>
<gene>
    <name evidence="7" type="ORF">PHJA_001998700</name>
</gene>